<gene>
    <name evidence="2" type="primary">WBGene00284808</name>
</gene>
<reference evidence="3" key="1">
    <citation type="journal article" date="2008" name="Nat. Genet.">
        <title>The Pristionchus pacificus genome provides a unique perspective on nematode lifestyle and parasitism.</title>
        <authorList>
            <person name="Dieterich C."/>
            <person name="Clifton S.W."/>
            <person name="Schuster L.N."/>
            <person name="Chinwalla A."/>
            <person name="Delehaunty K."/>
            <person name="Dinkelacker I."/>
            <person name="Fulton L."/>
            <person name="Fulton R."/>
            <person name="Godfrey J."/>
            <person name="Minx P."/>
            <person name="Mitreva M."/>
            <person name="Roeseler W."/>
            <person name="Tian H."/>
            <person name="Witte H."/>
            <person name="Yang S.P."/>
            <person name="Wilson R.K."/>
            <person name="Sommer R.J."/>
        </authorList>
    </citation>
    <scope>NUCLEOTIDE SEQUENCE [LARGE SCALE GENOMIC DNA]</scope>
    <source>
        <strain evidence="3">PS312</strain>
    </source>
</reference>
<keyword evidence="3" id="KW-1185">Reference proteome</keyword>
<dbReference type="AlphaFoldDB" id="A0A2A6C940"/>
<dbReference type="Proteomes" id="UP000005239">
    <property type="component" value="Unassembled WGS sequence"/>
</dbReference>
<accession>A0A8R1Z5V2</accession>
<evidence type="ECO:0000313" key="3">
    <source>
        <dbReference type="Proteomes" id="UP000005239"/>
    </source>
</evidence>
<organism evidence="2 3">
    <name type="scientific">Pristionchus pacificus</name>
    <name type="common">Parasitic nematode worm</name>
    <dbReference type="NCBI Taxonomy" id="54126"/>
    <lineage>
        <taxon>Eukaryota</taxon>
        <taxon>Metazoa</taxon>
        <taxon>Ecdysozoa</taxon>
        <taxon>Nematoda</taxon>
        <taxon>Chromadorea</taxon>
        <taxon>Rhabditida</taxon>
        <taxon>Rhabditina</taxon>
        <taxon>Diplogasteromorpha</taxon>
        <taxon>Diplogasteroidea</taxon>
        <taxon>Neodiplogasteridae</taxon>
        <taxon>Pristionchus</taxon>
    </lineage>
</organism>
<evidence type="ECO:0000256" key="1">
    <source>
        <dbReference type="SAM" id="MobiDB-lite"/>
    </source>
</evidence>
<accession>A0A2A6C940</accession>
<protein>
    <submittedName>
        <fullName evidence="2">Uncharacterized protein</fullName>
    </submittedName>
</protein>
<feature type="compositionally biased region" description="Polar residues" evidence="1">
    <location>
        <begin position="50"/>
        <end position="61"/>
    </location>
</feature>
<name>A0A2A6C940_PRIPA</name>
<sequence length="61" mass="6313">MKSSPDRAHMGTSLRVGPRRETGSGSDSDESGSGSGPHGDLVPGRAQMGNWFSNGPQIGEE</sequence>
<proteinExistence type="predicted"/>
<dbReference type="EnsemblMetazoa" id="PPA46439.1">
    <property type="protein sequence ID" value="PPA46439.1"/>
    <property type="gene ID" value="WBGene00284808"/>
</dbReference>
<feature type="region of interest" description="Disordered" evidence="1">
    <location>
        <begin position="1"/>
        <end position="61"/>
    </location>
</feature>
<evidence type="ECO:0000313" key="2">
    <source>
        <dbReference type="EnsemblMetazoa" id="PPA46439.1"/>
    </source>
</evidence>
<reference evidence="2" key="2">
    <citation type="submission" date="2022-06" db="UniProtKB">
        <authorList>
            <consortium name="EnsemblMetazoa"/>
        </authorList>
    </citation>
    <scope>IDENTIFICATION</scope>
    <source>
        <strain evidence="2">PS312</strain>
    </source>
</reference>